<keyword evidence="1" id="KW-1185">Reference proteome</keyword>
<accession>A0A1I8HBM9</accession>
<reference evidence="2" key="1">
    <citation type="submission" date="2016-11" db="UniProtKB">
        <authorList>
            <consortium name="WormBaseParasite"/>
        </authorList>
    </citation>
    <scope>IDENTIFICATION</scope>
</reference>
<dbReference type="AlphaFoldDB" id="A0A1I8HBM9"/>
<evidence type="ECO:0000313" key="2">
    <source>
        <dbReference type="WBParaSite" id="maker-uti_cns_0005244-snap-gene-0.23-mRNA-1"/>
    </source>
</evidence>
<protein>
    <submittedName>
        <fullName evidence="2">Uncharacterized protein</fullName>
    </submittedName>
</protein>
<proteinExistence type="predicted"/>
<dbReference type="Proteomes" id="UP000095280">
    <property type="component" value="Unplaced"/>
</dbReference>
<organism evidence="1 2">
    <name type="scientific">Macrostomum lignano</name>
    <dbReference type="NCBI Taxonomy" id="282301"/>
    <lineage>
        <taxon>Eukaryota</taxon>
        <taxon>Metazoa</taxon>
        <taxon>Spiralia</taxon>
        <taxon>Lophotrochozoa</taxon>
        <taxon>Platyhelminthes</taxon>
        <taxon>Rhabditophora</taxon>
        <taxon>Macrostomorpha</taxon>
        <taxon>Macrostomida</taxon>
        <taxon>Macrostomidae</taxon>
        <taxon>Macrostomum</taxon>
    </lineage>
</organism>
<sequence length="154" mass="17324">MEHQSLGELALLSLSNSSSLIRHQFLLGISADVCDKLVVALNGINECCTRQWLFDRICEAVAEIGPFLTPVESAISAWKAAIKSELSDSREVFINPSDEARAGRTLAEYRRDELMRFADLTVNDSVTQDKCIQWYNHCFSFVPRCLARMHINGD</sequence>
<name>A0A1I8HBM9_9PLAT</name>
<dbReference type="WBParaSite" id="maker-uti_cns_0005244-snap-gene-0.23-mRNA-1">
    <property type="protein sequence ID" value="maker-uti_cns_0005244-snap-gene-0.23-mRNA-1"/>
    <property type="gene ID" value="maker-uti_cns_0005244-snap-gene-0.23"/>
</dbReference>
<evidence type="ECO:0000313" key="1">
    <source>
        <dbReference type="Proteomes" id="UP000095280"/>
    </source>
</evidence>